<proteinExistence type="predicted"/>
<evidence type="ECO:0000313" key="3">
    <source>
        <dbReference type="Proteomes" id="UP001249851"/>
    </source>
</evidence>
<reference evidence="2" key="1">
    <citation type="journal article" date="2023" name="G3 (Bethesda)">
        <title>Whole genome assembly and annotation of the endangered Caribbean coral Acropora cervicornis.</title>
        <authorList>
            <person name="Selwyn J.D."/>
            <person name="Vollmer S.V."/>
        </authorList>
    </citation>
    <scope>NUCLEOTIDE SEQUENCE</scope>
    <source>
        <strain evidence="2">K2</strain>
    </source>
</reference>
<evidence type="ECO:0000256" key="1">
    <source>
        <dbReference type="SAM" id="MobiDB-lite"/>
    </source>
</evidence>
<evidence type="ECO:0000313" key="2">
    <source>
        <dbReference type="EMBL" id="KAK2564090.1"/>
    </source>
</evidence>
<sequence length="1405" mass="158323">MPPKSKKRKLDANVERCILHASGIQHNEFTSFNNVKGSASEKLANLLDIRKKRLNEPHDSPYRMEDICSLIPESLANVNIEEVGYHRGCYQNFSKNLDRLRSDTSTVENTKLTRSPRKPSASNDSGKFPTECIFCEKQTTRKSLGKKEQCVTFAVFKDNRGVKLDPTWKQIEPRALAMGDNRLFRKVKGQDLFAREAKYHSSCRKAFNLRYINHLRDTSSKKEGPPTEQEQKTLAHQKALDVVIAYMQESVIAQDEVVELRALRLLYVKELDKNGFPSPDYRSENLKTKLEKHEIGELIEFTKVNPGDYKNCIMLTLVYSASINRADAVAHAYKLGTIDRYQDVALLLHQAIYNAFKESEPLPWPPTAEDLNVNSLDEVLPSELETFLNCVVSGDAKVDKGDKMKRTVLSIGQDICRAATNGEWKLPKHILLCATVRHLYRSKLLTTILVRLGHCETYDFGLELETAIAKALDDVSTTLTPQIIKGEGNEVFHFEWDNMNKITTNIHGSNVVNSTAGIMIQEVKSGFSATDERVHPVYKRDTKRSLKVDTPETLAPFHIYNRTGPKLPEGATFTPPPENNVEFSKALREYEIWLMTRVAGSKGVKQIVPGFGGFISATGVKPDKKSTIEYLTPIHQPFTDYAVIKELLKRSEEATSEVGQEYVINTFDLGGCMKALPLIWNIPQQTVTEAMERLLLDRFLEEEEVEIPHPVALLNLAQSCDRQNLNLALQDPSTLATLNQFDAFQDEVRSGYLGKTAQFWMSVIDHTRLILMLQFSVRTNNLALFHKCNGDMASLFFAYDGPNYSRYLMCGLLDDPECPKAGRHRELERAEIKKSEEAVTRTITAIESFTNPFNVADKDHLYSLASGAPVPPEAELDVLQAEQIGKEAKEKFVKERFESGSSEALFFEPIKRQRLKTMEASSKVVKLTASEGKSQQLDQPIDLAELMKYSLTPVPHSLGTPDGFLNKTNKAAMMHFMLEDVSEEVTYPTESIFIQDGNALFHALNNLPPTFGAICLKILDQMVAKKDFIFSTDSYHPDSIKSQERLRRGYSQKLIVDGPATRKPVDFKLFLANEENKRQLCQLLLRVWGSEVAAKRLEKATRSVVVVDGKAYDLESTDGEVTANEIHELTSNQEETDTRVVLYLKFAAQMGYKSAVVRTPDTDILIILLHHAHALQITIYLDTGMGKHRRLINVSDLAERKGAEYCTAILGLYVFTGEDATSAFKGKGKVGPLKKLHNHQTFNTTLRSLGDDWSVGAEIIDELEAFTCLMYGYAREKSLNTVRSLMLKKMVGEDARLTAKSKVDLSRLPPCRDNLVPHIQRVNHRLACYKRAGQAIFWRPKPHDPGQGWEKNDTGSLEPIWSSSPILPPSLIDLIDPSSEEESAVEEETGQELDFSEVFDCDEDD</sequence>
<accession>A0AAD9QML7</accession>
<dbReference type="PANTHER" id="PTHR46704">
    <property type="entry name" value="CXC DOMAIN-CONTAINING PROTEIN-RELATED"/>
    <property type="match status" value="1"/>
</dbReference>
<protein>
    <submittedName>
        <fullName evidence="2">Uncharacterized protein</fullName>
    </submittedName>
</protein>
<reference evidence="2" key="2">
    <citation type="journal article" date="2023" name="Science">
        <title>Genomic signatures of disease resistance in endangered staghorn corals.</title>
        <authorList>
            <person name="Vollmer S.V."/>
            <person name="Selwyn J.D."/>
            <person name="Despard B.A."/>
            <person name="Roesel C.L."/>
        </authorList>
    </citation>
    <scope>NUCLEOTIDE SEQUENCE</scope>
    <source>
        <strain evidence="2">K2</strain>
    </source>
</reference>
<dbReference type="EMBL" id="JARQWQ010000023">
    <property type="protein sequence ID" value="KAK2564090.1"/>
    <property type="molecule type" value="Genomic_DNA"/>
</dbReference>
<organism evidence="2 3">
    <name type="scientific">Acropora cervicornis</name>
    <name type="common">Staghorn coral</name>
    <dbReference type="NCBI Taxonomy" id="6130"/>
    <lineage>
        <taxon>Eukaryota</taxon>
        <taxon>Metazoa</taxon>
        <taxon>Cnidaria</taxon>
        <taxon>Anthozoa</taxon>
        <taxon>Hexacorallia</taxon>
        <taxon>Scleractinia</taxon>
        <taxon>Astrocoeniina</taxon>
        <taxon>Acroporidae</taxon>
        <taxon>Acropora</taxon>
    </lineage>
</organism>
<feature type="compositionally biased region" description="Polar residues" evidence="1">
    <location>
        <begin position="104"/>
        <end position="113"/>
    </location>
</feature>
<comment type="caution">
    <text evidence="2">The sequence shown here is derived from an EMBL/GenBank/DDBJ whole genome shotgun (WGS) entry which is preliminary data.</text>
</comment>
<dbReference type="PANTHER" id="PTHR46704:SF1">
    <property type="entry name" value="TELOMERE LENGTH REGULATION PROTEIN TEL2 HOMOLOG"/>
    <property type="match status" value="1"/>
</dbReference>
<feature type="region of interest" description="Disordered" evidence="1">
    <location>
        <begin position="104"/>
        <end position="126"/>
    </location>
</feature>
<gene>
    <name evidence="2" type="ORF">P5673_012311</name>
</gene>
<keyword evidence="3" id="KW-1185">Reference proteome</keyword>
<dbReference type="Proteomes" id="UP001249851">
    <property type="component" value="Unassembled WGS sequence"/>
</dbReference>
<feature type="region of interest" description="Disordered" evidence="1">
    <location>
        <begin position="1378"/>
        <end position="1405"/>
    </location>
</feature>
<name>A0AAD9QML7_ACRCE</name>